<evidence type="ECO:0000313" key="2">
    <source>
        <dbReference type="EMBL" id="TWD79736.1"/>
    </source>
</evidence>
<dbReference type="Gene3D" id="3.40.50.880">
    <property type="match status" value="1"/>
</dbReference>
<evidence type="ECO:0000259" key="1">
    <source>
        <dbReference type="Pfam" id="PF01965"/>
    </source>
</evidence>
<dbReference type="AlphaFoldDB" id="A0A561BLG6"/>
<accession>A0A561BLG6</accession>
<dbReference type="InterPro" id="IPR052158">
    <property type="entry name" value="INH-QAR"/>
</dbReference>
<reference evidence="2 3" key="1">
    <citation type="submission" date="2019-06" db="EMBL/GenBank/DDBJ databases">
        <title>Sequencing the genomes of 1000 actinobacteria strains.</title>
        <authorList>
            <person name="Klenk H.-P."/>
        </authorList>
    </citation>
    <scope>NUCLEOTIDE SEQUENCE [LARGE SCALE GENOMIC DNA]</scope>
    <source>
        <strain evidence="2 3">DSM 24683</strain>
    </source>
</reference>
<proteinExistence type="predicted"/>
<dbReference type="SUPFAM" id="SSF52317">
    <property type="entry name" value="Class I glutamine amidotransferase-like"/>
    <property type="match status" value="1"/>
</dbReference>
<dbReference type="RefSeq" id="WP_145803116.1">
    <property type="nucleotide sequence ID" value="NZ_VIVK01000001.1"/>
</dbReference>
<dbReference type="PANTHER" id="PTHR43130:SF3">
    <property type="entry name" value="HTH-TYPE TRANSCRIPTIONAL REGULATOR RV1931C"/>
    <property type="match status" value="1"/>
</dbReference>
<feature type="domain" description="DJ-1/PfpI" evidence="1">
    <location>
        <begin position="2"/>
        <end position="152"/>
    </location>
</feature>
<name>A0A561BLG6_9ACTN</name>
<dbReference type="PANTHER" id="PTHR43130">
    <property type="entry name" value="ARAC-FAMILY TRANSCRIPTIONAL REGULATOR"/>
    <property type="match status" value="1"/>
</dbReference>
<gene>
    <name evidence="2" type="ORF">FB561_0801</name>
</gene>
<organism evidence="2 3">
    <name type="scientific">Kribbella amoyensis</name>
    <dbReference type="NCBI Taxonomy" id="996641"/>
    <lineage>
        <taxon>Bacteria</taxon>
        <taxon>Bacillati</taxon>
        <taxon>Actinomycetota</taxon>
        <taxon>Actinomycetes</taxon>
        <taxon>Propionibacteriales</taxon>
        <taxon>Kribbellaceae</taxon>
        <taxon>Kribbella</taxon>
    </lineage>
</organism>
<evidence type="ECO:0000313" key="3">
    <source>
        <dbReference type="Proteomes" id="UP000318380"/>
    </source>
</evidence>
<dbReference type="InterPro" id="IPR002818">
    <property type="entry name" value="DJ-1/PfpI"/>
</dbReference>
<dbReference type="Pfam" id="PF01965">
    <property type="entry name" value="DJ-1_PfpI"/>
    <property type="match status" value="1"/>
</dbReference>
<dbReference type="OrthoDB" id="4265717at2"/>
<dbReference type="EMBL" id="VIVK01000001">
    <property type="protein sequence ID" value="TWD79736.1"/>
    <property type="molecule type" value="Genomic_DNA"/>
</dbReference>
<protein>
    <submittedName>
        <fullName evidence="2">DJ-1/PfpI family protein</fullName>
    </submittedName>
</protein>
<comment type="caution">
    <text evidence="2">The sequence shown here is derived from an EMBL/GenBank/DDBJ whole genome shotgun (WGS) entry which is preliminary data.</text>
</comment>
<sequence length="195" mass="21078">MRIDIHMYDGVAEVDALTTYAVFANAARRGLAVEPHLVTADGATEVTGCYGTRFGGLERWSPETARVLAVSGGWILEEIERGVIPRQLAEAKAIGGDNLILAGIDSGTLLLGAAGLLQGRPATTHRVDLDRLKEWAEVVDARVVDDGDLVTCGSGWFAGVDLACWLLERELGANPEIVALEQWIGRDRQGTVWRR</sequence>
<dbReference type="Proteomes" id="UP000318380">
    <property type="component" value="Unassembled WGS sequence"/>
</dbReference>
<dbReference type="InterPro" id="IPR029062">
    <property type="entry name" value="Class_I_gatase-like"/>
</dbReference>
<keyword evidence="3" id="KW-1185">Reference proteome</keyword>